<keyword evidence="1" id="KW-1133">Transmembrane helix</keyword>
<dbReference type="OrthoDB" id="288203at2759"/>
<dbReference type="EMBL" id="KZ351750">
    <property type="protein sequence ID" value="PIO62719.1"/>
    <property type="molecule type" value="Genomic_DNA"/>
</dbReference>
<accession>A0A2G9TXF0</accession>
<name>A0A2G9TXF0_TELCI</name>
<evidence type="ECO:0000313" key="2">
    <source>
        <dbReference type="EMBL" id="PIO62719.1"/>
    </source>
</evidence>
<feature type="transmembrane region" description="Helical" evidence="1">
    <location>
        <begin position="6"/>
        <end position="28"/>
    </location>
</feature>
<dbReference type="AlphaFoldDB" id="A0A2G9TXF0"/>
<evidence type="ECO:0000256" key="1">
    <source>
        <dbReference type="SAM" id="Phobius"/>
    </source>
</evidence>
<reference evidence="2 3" key="1">
    <citation type="submission" date="2015-09" db="EMBL/GenBank/DDBJ databases">
        <title>Draft genome of the parasitic nematode Teladorsagia circumcincta isolate WARC Sus (inbred).</title>
        <authorList>
            <person name="Mitreva M."/>
        </authorList>
    </citation>
    <scope>NUCLEOTIDE SEQUENCE [LARGE SCALE GENOMIC DNA]</scope>
    <source>
        <strain evidence="2 3">S</strain>
    </source>
</reference>
<sequence>MSGANTQLYTLFSSTLLLTVILSLGPFLEPLPMVYNDAKKSDVALQFCGLNDTVLDIIKNDDILRASIPVLALRRSVNEALLYLAAQPNA</sequence>
<evidence type="ECO:0000313" key="3">
    <source>
        <dbReference type="Proteomes" id="UP000230423"/>
    </source>
</evidence>
<keyword evidence="1" id="KW-0472">Membrane</keyword>
<gene>
    <name evidence="2" type="ORF">TELCIR_15708</name>
</gene>
<keyword evidence="1" id="KW-0812">Transmembrane</keyword>
<organism evidence="2 3">
    <name type="scientific">Teladorsagia circumcincta</name>
    <name type="common">Brown stomach worm</name>
    <name type="synonym">Ostertagia circumcincta</name>
    <dbReference type="NCBI Taxonomy" id="45464"/>
    <lineage>
        <taxon>Eukaryota</taxon>
        <taxon>Metazoa</taxon>
        <taxon>Ecdysozoa</taxon>
        <taxon>Nematoda</taxon>
        <taxon>Chromadorea</taxon>
        <taxon>Rhabditida</taxon>
        <taxon>Rhabditina</taxon>
        <taxon>Rhabditomorpha</taxon>
        <taxon>Strongyloidea</taxon>
        <taxon>Trichostrongylidae</taxon>
        <taxon>Teladorsagia</taxon>
    </lineage>
</organism>
<keyword evidence="3" id="KW-1185">Reference proteome</keyword>
<proteinExistence type="predicted"/>
<protein>
    <submittedName>
        <fullName evidence="2">Uncharacterized protein</fullName>
    </submittedName>
</protein>
<dbReference type="Proteomes" id="UP000230423">
    <property type="component" value="Unassembled WGS sequence"/>
</dbReference>